<dbReference type="OrthoDB" id="3561681at2759"/>
<dbReference type="RefSeq" id="XP_009227031.1">
    <property type="nucleotide sequence ID" value="XM_009228767.1"/>
</dbReference>
<feature type="region of interest" description="Disordered" evidence="1">
    <location>
        <begin position="384"/>
        <end position="410"/>
    </location>
</feature>
<name>J3PBL7_GAET3</name>
<reference evidence="4" key="5">
    <citation type="submission" date="2018-04" db="UniProtKB">
        <authorList>
            <consortium name="EnsemblFungi"/>
        </authorList>
    </citation>
    <scope>IDENTIFICATION</scope>
    <source>
        <strain evidence="4">R3-111a-1</strain>
    </source>
</reference>
<dbReference type="HOGENOM" id="CLU_030434_0_0_1"/>
<dbReference type="AlphaFoldDB" id="J3PBL7"/>
<gene>
    <name evidence="4" type="primary">20351347</name>
    <name evidence="3" type="ORF">GGTG_10889</name>
</gene>
<dbReference type="EnsemblFungi" id="EJT71634">
    <property type="protein sequence ID" value="EJT71634"/>
    <property type="gene ID" value="GGTG_10889"/>
</dbReference>
<dbReference type="Gene3D" id="1.20.58.340">
    <property type="entry name" value="Magnesium transport protein CorA, transmembrane region"/>
    <property type="match status" value="1"/>
</dbReference>
<feature type="transmembrane region" description="Helical" evidence="2">
    <location>
        <begin position="355"/>
        <end position="374"/>
    </location>
</feature>
<dbReference type="Proteomes" id="UP000006039">
    <property type="component" value="Unassembled WGS sequence"/>
</dbReference>
<evidence type="ECO:0000313" key="4">
    <source>
        <dbReference type="EnsemblFungi" id="EJT71634"/>
    </source>
</evidence>
<reference evidence="3" key="2">
    <citation type="submission" date="2010-07" db="EMBL/GenBank/DDBJ databases">
        <authorList>
            <consortium name="The Broad Institute Genome Sequencing Platform"/>
            <consortium name="Broad Institute Genome Sequencing Center for Infectious Disease"/>
            <person name="Ma L.-J."/>
            <person name="Dead R."/>
            <person name="Young S."/>
            <person name="Zeng Q."/>
            <person name="Koehrsen M."/>
            <person name="Alvarado L."/>
            <person name="Berlin A."/>
            <person name="Chapman S.B."/>
            <person name="Chen Z."/>
            <person name="Freedman E."/>
            <person name="Gellesch M."/>
            <person name="Goldberg J."/>
            <person name="Griggs A."/>
            <person name="Gujja S."/>
            <person name="Heilman E.R."/>
            <person name="Heiman D."/>
            <person name="Hepburn T."/>
            <person name="Howarth C."/>
            <person name="Jen D."/>
            <person name="Larson L."/>
            <person name="Mehta T."/>
            <person name="Neiman D."/>
            <person name="Pearson M."/>
            <person name="Roberts A."/>
            <person name="Saif S."/>
            <person name="Shea T."/>
            <person name="Shenoy N."/>
            <person name="Sisk P."/>
            <person name="Stolte C."/>
            <person name="Sykes S."/>
            <person name="Walk T."/>
            <person name="White J."/>
            <person name="Yandava C."/>
            <person name="Haas B."/>
            <person name="Nusbaum C."/>
            <person name="Birren B."/>
        </authorList>
    </citation>
    <scope>NUCLEOTIDE SEQUENCE</scope>
    <source>
        <strain evidence="3">R3-111a-1</strain>
    </source>
</reference>
<evidence type="ECO:0000256" key="2">
    <source>
        <dbReference type="SAM" id="Phobius"/>
    </source>
</evidence>
<evidence type="ECO:0008006" key="6">
    <source>
        <dbReference type="Google" id="ProtNLM"/>
    </source>
</evidence>
<evidence type="ECO:0000256" key="1">
    <source>
        <dbReference type="SAM" id="MobiDB-lite"/>
    </source>
</evidence>
<proteinExistence type="predicted"/>
<evidence type="ECO:0000313" key="3">
    <source>
        <dbReference type="EMBL" id="EJT71634.1"/>
    </source>
</evidence>
<keyword evidence="2" id="KW-0812">Transmembrane</keyword>
<protein>
    <recommendedName>
        <fullName evidence="6">Magnesium and cobalt transporter CorA</fullName>
    </recommendedName>
</protein>
<dbReference type="GeneID" id="20351347"/>
<dbReference type="eggNOG" id="ENOG502SS8F">
    <property type="taxonomic scope" value="Eukaryota"/>
</dbReference>
<reference evidence="3" key="3">
    <citation type="submission" date="2010-09" db="EMBL/GenBank/DDBJ databases">
        <title>Annotation of Gaeumannomyces graminis var. tritici R3-111a-1.</title>
        <authorList>
            <consortium name="The Broad Institute Genome Sequencing Platform"/>
            <person name="Ma L.-J."/>
            <person name="Dead R."/>
            <person name="Young S.K."/>
            <person name="Zeng Q."/>
            <person name="Gargeya S."/>
            <person name="Fitzgerald M."/>
            <person name="Haas B."/>
            <person name="Abouelleil A."/>
            <person name="Alvarado L."/>
            <person name="Arachchi H.M."/>
            <person name="Berlin A."/>
            <person name="Brown A."/>
            <person name="Chapman S.B."/>
            <person name="Chen Z."/>
            <person name="Dunbar C."/>
            <person name="Freedman E."/>
            <person name="Gearin G."/>
            <person name="Gellesch M."/>
            <person name="Goldberg J."/>
            <person name="Griggs A."/>
            <person name="Gujja S."/>
            <person name="Heiman D."/>
            <person name="Howarth C."/>
            <person name="Larson L."/>
            <person name="Lui A."/>
            <person name="MacDonald P.J.P."/>
            <person name="Mehta T."/>
            <person name="Montmayeur A."/>
            <person name="Murphy C."/>
            <person name="Neiman D."/>
            <person name="Pearson M."/>
            <person name="Priest M."/>
            <person name="Roberts A."/>
            <person name="Saif S."/>
            <person name="Shea T."/>
            <person name="Shenoy N."/>
            <person name="Sisk P."/>
            <person name="Stolte C."/>
            <person name="Sykes S."/>
            <person name="Yandava C."/>
            <person name="Wortman J."/>
            <person name="Nusbaum C."/>
            <person name="Birren B."/>
        </authorList>
    </citation>
    <scope>NUCLEOTIDE SEQUENCE</scope>
    <source>
        <strain evidence="3">R3-111a-1</strain>
    </source>
</reference>
<keyword evidence="2" id="KW-0472">Membrane</keyword>
<dbReference type="EMBL" id="GL385400">
    <property type="protein sequence ID" value="EJT71634.1"/>
    <property type="molecule type" value="Genomic_DNA"/>
</dbReference>
<keyword evidence="5" id="KW-1185">Reference proteome</keyword>
<feature type="transmembrane region" description="Helical" evidence="2">
    <location>
        <begin position="321"/>
        <end position="343"/>
    </location>
</feature>
<evidence type="ECO:0000313" key="5">
    <source>
        <dbReference type="Proteomes" id="UP000006039"/>
    </source>
</evidence>
<reference evidence="4" key="4">
    <citation type="journal article" date="2015" name="G3 (Bethesda)">
        <title>Genome sequences of three phytopathogenic species of the Magnaporthaceae family of fungi.</title>
        <authorList>
            <person name="Okagaki L.H."/>
            <person name="Nunes C.C."/>
            <person name="Sailsbery J."/>
            <person name="Clay B."/>
            <person name="Brown D."/>
            <person name="John T."/>
            <person name="Oh Y."/>
            <person name="Young N."/>
            <person name="Fitzgerald M."/>
            <person name="Haas B.J."/>
            <person name="Zeng Q."/>
            <person name="Young S."/>
            <person name="Adiconis X."/>
            <person name="Fan L."/>
            <person name="Levin J.Z."/>
            <person name="Mitchell T.K."/>
            <person name="Okubara P.A."/>
            <person name="Farman M.L."/>
            <person name="Kohn L.M."/>
            <person name="Birren B."/>
            <person name="Ma L.-J."/>
            <person name="Dean R.A."/>
        </authorList>
    </citation>
    <scope>NUCLEOTIDE SEQUENCE</scope>
    <source>
        <strain evidence="4">R3-111a-1</strain>
    </source>
</reference>
<keyword evidence="2" id="KW-1133">Transmembrane helix</keyword>
<accession>J3PBL7</accession>
<reference evidence="5" key="1">
    <citation type="submission" date="2010-07" db="EMBL/GenBank/DDBJ databases">
        <title>The genome sequence of Gaeumannomyces graminis var. tritici strain R3-111a-1.</title>
        <authorList>
            <consortium name="The Broad Institute Genome Sequencing Platform"/>
            <person name="Ma L.-J."/>
            <person name="Dead R."/>
            <person name="Young S."/>
            <person name="Zeng Q."/>
            <person name="Koehrsen M."/>
            <person name="Alvarado L."/>
            <person name="Berlin A."/>
            <person name="Chapman S.B."/>
            <person name="Chen Z."/>
            <person name="Freedman E."/>
            <person name="Gellesch M."/>
            <person name="Goldberg J."/>
            <person name="Griggs A."/>
            <person name="Gujja S."/>
            <person name="Heilman E.R."/>
            <person name="Heiman D."/>
            <person name="Hepburn T."/>
            <person name="Howarth C."/>
            <person name="Jen D."/>
            <person name="Larson L."/>
            <person name="Mehta T."/>
            <person name="Neiman D."/>
            <person name="Pearson M."/>
            <person name="Roberts A."/>
            <person name="Saif S."/>
            <person name="Shea T."/>
            <person name="Shenoy N."/>
            <person name="Sisk P."/>
            <person name="Stolte C."/>
            <person name="Sykes S."/>
            <person name="Walk T."/>
            <person name="White J."/>
            <person name="Yandava C."/>
            <person name="Haas B."/>
            <person name="Nusbaum C."/>
            <person name="Birren B."/>
        </authorList>
    </citation>
    <scope>NUCLEOTIDE SEQUENCE [LARGE SCALE GENOMIC DNA]</scope>
    <source>
        <strain evidence="5">R3-111a-1</strain>
    </source>
</reference>
<organism evidence="3">
    <name type="scientific">Gaeumannomyces tritici (strain R3-111a-1)</name>
    <name type="common">Wheat and barley take-all root rot fungus</name>
    <name type="synonym">Gaeumannomyces graminis var. tritici</name>
    <dbReference type="NCBI Taxonomy" id="644352"/>
    <lineage>
        <taxon>Eukaryota</taxon>
        <taxon>Fungi</taxon>
        <taxon>Dikarya</taxon>
        <taxon>Ascomycota</taxon>
        <taxon>Pezizomycotina</taxon>
        <taxon>Sordariomycetes</taxon>
        <taxon>Sordariomycetidae</taxon>
        <taxon>Magnaporthales</taxon>
        <taxon>Magnaporthaceae</taxon>
        <taxon>Gaeumannomyces</taxon>
    </lineage>
</organism>
<sequence>MSAYEMPVAFAVALSRHYMVSGTGFRVRSADVWDYWCVLPVRVFMGCSRQAQEHTRSTAGSNQMDPFHYIHLSGVKADIRGSHIGLFVQHNTKTKSTSALVINLLDGRLSHAIEEPLARVRDAIIQQASSCRGANPRFGLFIYLSSSLRWWDNVLSCFNQQLVMHEKQLQSEIGYHTPAFSGRSKDINASLHIMAAHLHRYKTELDRTELILQDVLSSRFGTRLTTSDADTDDSSVAADVMKGERLKSQLRVILSFTDEMEKKIQNILNLLFNQIQVANDSTLQAILRAAQADNKLSQRMAFQSHELTISMKNDSIAMKTIAILTMIFLPATSFAAILSMPFFNQTEYMMVPSHSWIWGILTLVFTPVAFGVFFRITQTRENTNLDTADGGGSSNGSAEEQGTPQGGAGQ</sequence>
<dbReference type="VEuPathDB" id="FungiDB:GGTG_10889"/>